<reference evidence="1 4" key="2">
    <citation type="submission" date="2019-04" db="EMBL/GenBank/DDBJ databases">
        <title>Draft genome sequences of Streptomyces avermitilis NBRC 14893.</title>
        <authorList>
            <person name="Komaki H."/>
            <person name="Tamura T."/>
            <person name="Hosoyama A."/>
        </authorList>
    </citation>
    <scope>NUCLEOTIDE SEQUENCE [LARGE SCALE GENOMIC DNA]</scope>
    <source>
        <strain evidence="1 4">NBRC 14893</strain>
    </source>
</reference>
<evidence type="ECO:0000313" key="2">
    <source>
        <dbReference type="EMBL" id="GDY79561.1"/>
    </source>
</evidence>
<accession>A0A4D4MCH7</accession>
<gene>
    <name evidence="1" type="ORF">SAV14893_087020</name>
    <name evidence="2" type="ORF">SAV31267_090460</name>
</gene>
<dbReference type="Proteomes" id="UP000299211">
    <property type="component" value="Unassembled WGS sequence"/>
</dbReference>
<dbReference type="Proteomes" id="UP000302139">
    <property type="component" value="Unassembled WGS sequence"/>
</dbReference>
<evidence type="ECO:0000313" key="3">
    <source>
        <dbReference type="Proteomes" id="UP000299211"/>
    </source>
</evidence>
<evidence type="ECO:0000313" key="4">
    <source>
        <dbReference type="Proteomes" id="UP000302139"/>
    </source>
</evidence>
<dbReference type="RefSeq" id="WP_010982201.1">
    <property type="nucleotide sequence ID" value="NZ_BAABTN010000011.1"/>
</dbReference>
<evidence type="ECO:0008006" key="5">
    <source>
        <dbReference type="Google" id="ProtNLM"/>
    </source>
</evidence>
<organism evidence="1 4">
    <name type="scientific">Streptomyces avermitilis</name>
    <dbReference type="NCBI Taxonomy" id="33903"/>
    <lineage>
        <taxon>Bacteria</taxon>
        <taxon>Bacillati</taxon>
        <taxon>Actinomycetota</taxon>
        <taxon>Actinomycetes</taxon>
        <taxon>Kitasatosporales</taxon>
        <taxon>Streptomycetaceae</taxon>
        <taxon>Streptomyces</taxon>
    </lineage>
</organism>
<evidence type="ECO:0000313" key="1">
    <source>
        <dbReference type="EMBL" id="GDY69309.1"/>
    </source>
</evidence>
<dbReference type="EMBL" id="BJHY01000002">
    <property type="protein sequence ID" value="GDY79561.1"/>
    <property type="molecule type" value="Genomic_DNA"/>
</dbReference>
<dbReference type="AlphaFoldDB" id="A0A4D4MCH7"/>
<name>A0A4D4MCH7_STRAX</name>
<reference evidence="2 3" key="1">
    <citation type="submission" date="2019-04" db="EMBL/GenBank/DDBJ databases">
        <title>Draft genome sequences of Streptomyces avermitilis ATCC 31267.</title>
        <authorList>
            <person name="Komaki H."/>
            <person name="Tamura T."/>
            <person name="Hosoyama A."/>
        </authorList>
    </citation>
    <scope>NUCLEOTIDE SEQUENCE [LARGE SCALE GENOMIC DNA]</scope>
    <source>
        <strain evidence="2 3">ATCC 31267</strain>
    </source>
</reference>
<protein>
    <recommendedName>
        <fullName evidence="5">Oxidoreductase</fullName>
    </recommendedName>
</protein>
<sequence>MFALGPREELKEHGADVTTLMPGATDSAFHARAGMNNTAFGSGMKKNSRKDVARQGFLALMDGRAEVVGGDAATKRTALKHRFLPETWKATQHARKAEPQP</sequence>
<dbReference type="EMBL" id="BJHX01000002">
    <property type="protein sequence ID" value="GDY69309.1"/>
    <property type="molecule type" value="Genomic_DNA"/>
</dbReference>
<comment type="caution">
    <text evidence="1">The sequence shown here is derived from an EMBL/GenBank/DDBJ whole genome shotgun (WGS) entry which is preliminary data.</text>
</comment>
<dbReference type="GeneID" id="41537886"/>
<proteinExistence type="predicted"/>